<dbReference type="CDD" id="cd06093">
    <property type="entry name" value="PX_domain"/>
    <property type="match status" value="1"/>
</dbReference>
<dbReference type="Pfam" id="PF09830">
    <property type="entry name" value="ATP_transf"/>
    <property type="match status" value="1"/>
</dbReference>
<dbReference type="PANTHER" id="PTHR38420">
    <property type="entry name" value="AP-4-A PHOSPHORYLASE II"/>
    <property type="match status" value="1"/>
</dbReference>
<dbReference type="GO" id="GO:0003877">
    <property type="term" value="F:ATP:ADP adenylyltransferase activity"/>
    <property type="evidence" value="ECO:0007669"/>
    <property type="project" value="InterPro"/>
</dbReference>
<dbReference type="GO" id="GO:0005524">
    <property type="term" value="F:ATP binding"/>
    <property type="evidence" value="ECO:0007669"/>
    <property type="project" value="InterPro"/>
</dbReference>
<accession>A0A078APS5</accession>
<keyword evidence="4" id="KW-1185">Reference proteome</keyword>
<dbReference type="SUPFAM" id="SSF64268">
    <property type="entry name" value="PX domain"/>
    <property type="match status" value="1"/>
</dbReference>
<feature type="compositionally biased region" description="Basic and acidic residues" evidence="1">
    <location>
        <begin position="525"/>
        <end position="535"/>
    </location>
</feature>
<proteinExistence type="predicted"/>
<name>A0A078APS5_STYLE</name>
<dbReference type="OrthoDB" id="311648at2759"/>
<dbReference type="PANTHER" id="PTHR38420:SF1">
    <property type="entry name" value="PUTATIVE (AFU_ORTHOLOGUE AFUA_5G14690)-RELATED"/>
    <property type="match status" value="1"/>
</dbReference>
<dbReference type="InterPro" id="IPR043171">
    <property type="entry name" value="Ap4A_phos1/2-like"/>
</dbReference>
<dbReference type="InterPro" id="IPR036265">
    <property type="entry name" value="HIT-like_sf"/>
</dbReference>
<feature type="compositionally biased region" description="Low complexity" evidence="1">
    <location>
        <begin position="538"/>
        <end position="550"/>
    </location>
</feature>
<dbReference type="InterPro" id="IPR045759">
    <property type="entry name" value="Ap4A_phos1/2_N"/>
</dbReference>
<dbReference type="PROSITE" id="PS50195">
    <property type="entry name" value="PX"/>
    <property type="match status" value="1"/>
</dbReference>
<feature type="domain" description="PX" evidence="2">
    <location>
        <begin position="1"/>
        <end position="69"/>
    </location>
</feature>
<evidence type="ECO:0000259" key="2">
    <source>
        <dbReference type="PROSITE" id="PS50195"/>
    </source>
</evidence>
<dbReference type="InterPro" id="IPR001683">
    <property type="entry name" value="PX_dom"/>
</dbReference>
<feature type="region of interest" description="Disordered" evidence="1">
    <location>
        <begin position="516"/>
        <end position="575"/>
    </location>
</feature>
<keyword evidence="3" id="KW-0808">Transferase</keyword>
<dbReference type="InterPro" id="IPR019200">
    <property type="entry name" value="ATP_adenylylTrfase_C"/>
</dbReference>
<dbReference type="SUPFAM" id="SSF54197">
    <property type="entry name" value="HIT-like"/>
    <property type="match status" value="1"/>
</dbReference>
<evidence type="ECO:0000256" key="1">
    <source>
        <dbReference type="SAM" id="MobiDB-lite"/>
    </source>
</evidence>
<dbReference type="InterPro" id="IPR036871">
    <property type="entry name" value="PX_dom_sf"/>
</dbReference>
<feature type="compositionally biased region" description="Polar residues" evidence="1">
    <location>
        <begin position="565"/>
        <end position="575"/>
    </location>
</feature>
<dbReference type="InParanoid" id="A0A078APS5"/>
<dbReference type="GO" id="GO:0009117">
    <property type="term" value="P:nucleotide metabolic process"/>
    <property type="evidence" value="ECO:0007669"/>
    <property type="project" value="InterPro"/>
</dbReference>
<dbReference type="AlphaFoldDB" id="A0A078APS5"/>
<evidence type="ECO:0000313" key="4">
    <source>
        <dbReference type="Proteomes" id="UP000039865"/>
    </source>
</evidence>
<feature type="region of interest" description="Disordered" evidence="1">
    <location>
        <begin position="281"/>
        <end position="305"/>
    </location>
</feature>
<reference evidence="3 4" key="1">
    <citation type="submission" date="2014-06" db="EMBL/GenBank/DDBJ databases">
        <authorList>
            <person name="Swart Estienne"/>
        </authorList>
    </citation>
    <scope>NUCLEOTIDE SEQUENCE [LARGE SCALE GENOMIC DNA]</scope>
    <source>
        <strain evidence="3 4">130c</strain>
    </source>
</reference>
<protein>
    <submittedName>
        <fullName evidence="3">Atp adenylyltransferase</fullName>
    </submittedName>
</protein>
<gene>
    <name evidence="3" type="primary">Contig1963.g2128</name>
    <name evidence="3" type="ORF">STYLEM_12345</name>
</gene>
<dbReference type="InterPro" id="IPR009163">
    <property type="entry name" value="Ap4A_phos1/2"/>
</dbReference>
<dbReference type="GO" id="GO:0035091">
    <property type="term" value="F:phosphatidylinositol binding"/>
    <property type="evidence" value="ECO:0007669"/>
    <property type="project" value="InterPro"/>
</dbReference>
<dbReference type="Proteomes" id="UP000039865">
    <property type="component" value="Unassembled WGS sequence"/>
</dbReference>
<dbReference type="Gene3D" id="3.30.1520.10">
    <property type="entry name" value="Phox-like domain"/>
    <property type="match status" value="1"/>
</dbReference>
<keyword evidence="3" id="KW-0548">Nucleotidyltransferase</keyword>
<dbReference type="Pfam" id="PF19327">
    <property type="entry name" value="Ap4A_phos_N"/>
    <property type="match status" value="1"/>
</dbReference>
<dbReference type="EMBL" id="CCKQ01011727">
    <property type="protein sequence ID" value="CDW83302.1"/>
    <property type="molecule type" value="Genomic_DNA"/>
</dbReference>
<sequence>MQSELSGSIKDIKFPKKTLFKMRNQVIKQREEALQQFMNALCNSEPKYNLFIIQNDQFCEFIKIDEDIRNLLIEQYISTEKTLSGLRLRGTFVSRSRSNLNSLVQPSSPAIQHQSIRQSFQVTKESNFEQTVFDFLFLLNQNNEEKENIVKQRGILHFIGNIETHPIMSKACLCLVNKLLNYQQNKHAEKYNKIFARTETGLIRAMKLEIHMKERNKLVTNQQVMLILDSYLKSNPRVKDIRLLLGDQEACDLFSKWYTVRKNYKDMNLCEPKNIKRSKQSFRKSKSSYVSGISDEDTTHQGTLNHKRIQGTVGTMGVCEEDPLENFSDQFTQLEDRESIGKRQNDKLKEIKRSMSKDNNQEWIFSHIIDNDIKVFTNERQQELLEFQTQIEYDNMSLDLQQISFIVQILESEQLKFIPEGDSDNCEENTIYYIHFNDEPLMRVNIQIKDQLQSIFVQISQIDKNNQSKIFLLKHFLVLSDYIIILFSHSEQSSHDNLTCIQERYQLVSQMHVVDEEIEQEDEEEKHPQVSESKHCQNHQNSSSKSHQLSEPMMQSSDSRDQINLPYSSSGGCANSSQQKLVNVRMIVEISDENIKQQLSSNSRTRLFFDKLRGDQNSLEQRCSNLKKKIYKMYPNNKSLIYIQTNDSILKQIDIPFVMQTVVSQVKLPPQQQIMNSTDSSGQGNHTSQIASEKLSNSSTYFRKSDVFLEPFESGICIDDSLTKTHRLIFNKFPSRPYHVLVITKEKEKQGDVINIRDFEASLIPMKALEGIVFYNSGIKAGASQSHKHLQVLPIKSLPNKKIPIHQRVLEEIKRHKSNAKRQDKNDDSQLFQSFDENLFILSEYQQMRHTFCWLETSYFQNIISDKDLKKSAQYYRDAYQACLKKIGNADGQLPYNFVVTPEWMFMVIRQKPHHENIPCNSLGYLGLMYAKNEEQRDKIVEIKPIEMLKELAAPMDFKQ</sequence>
<organism evidence="3 4">
    <name type="scientific">Stylonychia lemnae</name>
    <name type="common">Ciliate</name>
    <dbReference type="NCBI Taxonomy" id="5949"/>
    <lineage>
        <taxon>Eukaryota</taxon>
        <taxon>Sar</taxon>
        <taxon>Alveolata</taxon>
        <taxon>Ciliophora</taxon>
        <taxon>Intramacronucleata</taxon>
        <taxon>Spirotrichea</taxon>
        <taxon>Stichotrichia</taxon>
        <taxon>Sporadotrichida</taxon>
        <taxon>Oxytrichidae</taxon>
        <taxon>Stylonychinae</taxon>
        <taxon>Stylonychia</taxon>
    </lineage>
</organism>
<evidence type="ECO:0000313" key="3">
    <source>
        <dbReference type="EMBL" id="CDW83302.1"/>
    </source>
</evidence>
<dbReference type="Gene3D" id="3.30.428.70">
    <property type="match status" value="1"/>
</dbReference>